<dbReference type="PANTHER" id="PTHR43477">
    <property type="entry name" value="DIHYDROANTICAPSIN 7-DEHYDROGENASE"/>
    <property type="match status" value="1"/>
</dbReference>
<dbReference type="PRINTS" id="PR00081">
    <property type="entry name" value="GDHRDH"/>
</dbReference>
<evidence type="ECO:0000256" key="1">
    <source>
        <dbReference type="ARBA" id="ARBA00006484"/>
    </source>
</evidence>
<evidence type="ECO:0000313" key="3">
    <source>
        <dbReference type="EMBL" id="GAA2013026.1"/>
    </source>
</evidence>
<dbReference type="SUPFAM" id="SSF51735">
    <property type="entry name" value="NAD(P)-binding Rossmann-fold domains"/>
    <property type="match status" value="1"/>
</dbReference>
<keyword evidence="2" id="KW-0560">Oxidoreductase</keyword>
<dbReference type="InterPro" id="IPR002347">
    <property type="entry name" value="SDR_fam"/>
</dbReference>
<comment type="similarity">
    <text evidence="1">Belongs to the short-chain dehydrogenases/reductases (SDR) family.</text>
</comment>
<dbReference type="Gene3D" id="3.40.50.720">
    <property type="entry name" value="NAD(P)-binding Rossmann-like Domain"/>
    <property type="match status" value="1"/>
</dbReference>
<sequence>MTSTNGSTNGLDSTGARTEYRNVLVVGGTSGLGQAVAREFARNARTVHISYHGRHELAQKAAADVSNLGGSAQVHQLTLPDDDPKGPNIRRLFGEIGPCDAVVNCAVTNDAVMATIANAARFRAVVDANIFGTYQVSSIAAQAMAATGGGCVVNISSILTKKYIVGAMGYITSKAAIESMTRGFAREFGRLGVRFTAVSPGPIRDTRLLATVPQEAIEEIMGGPDYEERLLPPQKVAAAVRAIAGPEFSAMNGEVVTVDDGFSL</sequence>
<accession>A0ABP5F028</accession>
<dbReference type="PRINTS" id="PR00080">
    <property type="entry name" value="SDRFAMILY"/>
</dbReference>
<dbReference type="Proteomes" id="UP001501585">
    <property type="component" value="Unassembled WGS sequence"/>
</dbReference>
<dbReference type="PANTHER" id="PTHR43477:SF1">
    <property type="entry name" value="DIHYDROANTICAPSIN 7-DEHYDROGENASE"/>
    <property type="match status" value="1"/>
</dbReference>
<dbReference type="InterPro" id="IPR036291">
    <property type="entry name" value="NAD(P)-bd_dom_sf"/>
</dbReference>
<evidence type="ECO:0000256" key="2">
    <source>
        <dbReference type="ARBA" id="ARBA00023002"/>
    </source>
</evidence>
<comment type="caution">
    <text evidence="3">The sequence shown here is derived from an EMBL/GenBank/DDBJ whole genome shotgun (WGS) entry which is preliminary data.</text>
</comment>
<keyword evidence="4" id="KW-1185">Reference proteome</keyword>
<dbReference type="RefSeq" id="WP_344109154.1">
    <property type="nucleotide sequence ID" value="NZ_BAAAPC010000025.1"/>
</dbReference>
<name>A0ABP5F028_9ACTN</name>
<reference evidence="4" key="1">
    <citation type="journal article" date="2019" name="Int. J. Syst. Evol. Microbiol.">
        <title>The Global Catalogue of Microorganisms (GCM) 10K type strain sequencing project: providing services to taxonomists for standard genome sequencing and annotation.</title>
        <authorList>
            <consortium name="The Broad Institute Genomics Platform"/>
            <consortium name="The Broad Institute Genome Sequencing Center for Infectious Disease"/>
            <person name="Wu L."/>
            <person name="Ma J."/>
        </authorList>
    </citation>
    <scope>NUCLEOTIDE SEQUENCE [LARGE SCALE GENOMIC DNA]</scope>
    <source>
        <strain evidence="4">JCM 15313</strain>
    </source>
</reference>
<protein>
    <submittedName>
        <fullName evidence="3">SDR family oxidoreductase</fullName>
    </submittedName>
</protein>
<gene>
    <name evidence="3" type="ORF">GCM10009799_46720</name>
</gene>
<proteinExistence type="inferred from homology"/>
<dbReference type="InterPro" id="IPR051122">
    <property type="entry name" value="SDR_DHRS6-like"/>
</dbReference>
<organism evidence="3 4">
    <name type="scientific">Nocardiopsis rhodophaea</name>
    <dbReference type="NCBI Taxonomy" id="280238"/>
    <lineage>
        <taxon>Bacteria</taxon>
        <taxon>Bacillati</taxon>
        <taxon>Actinomycetota</taxon>
        <taxon>Actinomycetes</taxon>
        <taxon>Streptosporangiales</taxon>
        <taxon>Nocardiopsidaceae</taxon>
        <taxon>Nocardiopsis</taxon>
    </lineage>
</organism>
<dbReference type="EMBL" id="BAAAPC010000025">
    <property type="protein sequence ID" value="GAA2013026.1"/>
    <property type="molecule type" value="Genomic_DNA"/>
</dbReference>
<dbReference type="Pfam" id="PF13561">
    <property type="entry name" value="adh_short_C2"/>
    <property type="match status" value="1"/>
</dbReference>
<dbReference type="CDD" id="cd05233">
    <property type="entry name" value="SDR_c"/>
    <property type="match status" value="1"/>
</dbReference>
<evidence type="ECO:0000313" key="4">
    <source>
        <dbReference type="Proteomes" id="UP001501585"/>
    </source>
</evidence>